<feature type="transmembrane region" description="Helical" evidence="1">
    <location>
        <begin position="39"/>
        <end position="57"/>
    </location>
</feature>
<comment type="caution">
    <text evidence="2">The sequence shown here is derived from an EMBL/GenBank/DDBJ whole genome shotgun (WGS) entry which is preliminary data.</text>
</comment>
<organism evidence="2 3">
    <name type="scientific">Flavobacterium qiangtangense</name>
    <dbReference type="NCBI Taxonomy" id="1442595"/>
    <lineage>
        <taxon>Bacteria</taxon>
        <taxon>Pseudomonadati</taxon>
        <taxon>Bacteroidota</taxon>
        <taxon>Flavobacteriia</taxon>
        <taxon>Flavobacteriales</taxon>
        <taxon>Flavobacteriaceae</taxon>
        <taxon>Flavobacterium</taxon>
    </lineage>
</organism>
<accession>A0ABW1PR00</accession>
<keyword evidence="1" id="KW-0472">Membrane</keyword>
<evidence type="ECO:0000313" key="3">
    <source>
        <dbReference type="Proteomes" id="UP001596287"/>
    </source>
</evidence>
<gene>
    <name evidence="2" type="ORF">ACFPVY_12120</name>
</gene>
<dbReference type="InterPro" id="IPR010718">
    <property type="entry name" value="DUF1294"/>
</dbReference>
<proteinExistence type="predicted"/>
<dbReference type="Pfam" id="PF06961">
    <property type="entry name" value="DUF1294"/>
    <property type="match status" value="1"/>
</dbReference>
<name>A0ABW1PR00_9FLAO</name>
<keyword evidence="1" id="KW-1133">Transmembrane helix</keyword>
<evidence type="ECO:0000256" key="1">
    <source>
        <dbReference type="SAM" id="Phobius"/>
    </source>
</evidence>
<reference evidence="3" key="1">
    <citation type="journal article" date="2019" name="Int. J. Syst. Evol. Microbiol.">
        <title>The Global Catalogue of Microorganisms (GCM) 10K type strain sequencing project: providing services to taxonomists for standard genome sequencing and annotation.</title>
        <authorList>
            <consortium name="The Broad Institute Genomics Platform"/>
            <consortium name="The Broad Institute Genome Sequencing Center for Infectious Disease"/>
            <person name="Wu L."/>
            <person name="Ma J."/>
        </authorList>
    </citation>
    <scope>NUCLEOTIDE SEQUENCE [LARGE SCALE GENOMIC DNA]</scope>
    <source>
        <strain evidence="3">CCUG 49679</strain>
    </source>
</reference>
<sequence length="100" mass="11280">MDILLLLFLLVNVIAFTTIGYDKRLAVKNKRRISEKTLLFWVAIGGTVGSSLGMLLFRHKISKGSYLLKFFLIVVLQAVLIVGFNAKIREVFSQSFTKLS</sequence>
<dbReference type="RefSeq" id="WP_379792352.1">
    <property type="nucleotide sequence ID" value="NZ_JBHSQB010000009.1"/>
</dbReference>
<keyword evidence="1" id="KW-0812">Transmembrane</keyword>
<keyword evidence="3" id="KW-1185">Reference proteome</keyword>
<evidence type="ECO:0000313" key="2">
    <source>
        <dbReference type="EMBL" id="MFC6097391.1"/>
    </source>
</evidence>
<protein>
    <submittedName>
        <fullName evidence="2">DUF1294 domain-containing protein</fullName>
    </submittedName>
</protein>
<dbReference type="Proteomes" id="UP001596287">
    <property type="component" value="Unassembled WGS sequence"/>
</dbReference>
<feature type="transmembrane region" description="Helical" evidence="1">
    <location>
        <begin position="66"/>
        <end position="86"/>
    </location>
</feature>
<dbReference type="EMBL" id="JBHSQB010000009">
    <property type="protein sequence ID" value="MFC6097391.1"/>
    <property type="molecule type" value="Genomic_DNA"/>
</dbReference>